<feature type="active site" evidence="8">
    <location>
        <position position="391"/>
    </location>
</feature>
<keyword evidence="12" id="KW-1185">Reference proteome</keyword>
<sequence length="553" mass="60498">MASNSHQPFMNSSTNSTSSSKILVFFLSLFAIAFSCVFLAPHLIKVGYHSDPSFLEHLCDQAHDPQACLLLISEAVTDNGVVQESNGINLLKIFLVKSLSQISMTMEAAAAGMNFQGKDQKDQAALADCLELMDLSIDRVNYILSSAANWSTHSVDAQTWLSGVLTNHVTCFDEIAHKAQPSMKLLLQDLISKTRISLAVLASLSASEKDDNLRPLNGGFPSWILARDRKLIESSSSNIQANVVVAQDGSGNYRTIQEAVASAPDKSKSRYVIYVKRGTYKENVDVGKKKKNVMIVGDGMDLTIITGSLNVVDGSTTFKSATLAVAGDGFILQDIWVQNTAGPQKHQAVALRVSADQSVINRCLIDAFQDTLYAHNYRQFYRDCSITGTIDFIFGNAAVVLQKCQIIARKPMAKQKNMVTAQGRIDPNQNTGTSIQDCNIIASPDLELVQNSFPTYLGRPWKEYSRTVVMQSHIGGHIDPAGWAEWNGDFALRTLYYGEYANRGPGAGTSKRVKWPSYHVITDPNEARKFTVAELIQGGAWLSSTGVSYTEGL</sequence>
<dbReference type="InterPro" id="IPR035513">
    <property type="entry name" value="Invertase/methylesterase_inhib"/>
</dbReference>
<name>A0ABQ9KYW8_HEVBR</name>
<dbReference type="PROSITE" id="PS00503">
    <property type="entry name" value="PECTINESTERASE_2"/>
    <property type="match status" value="1"/>
</dbReference>
<dbReference type="CDD" id="cd15799">
    <property type="entry name" value="PMEI-like_4"/>
    <property type="match status" value="1"/>
</dbReference>
<dbReference type="PANTHER" id="PTHR31707">
    <property type="entry name" value="PECTINESTERASE"/>
    <property type="match status" value="1"/>
</dbReference>
<comment type="function">
    <text evidence="9">Acts in the modification of cell walls via demethylesterification of cell wall pectin.</text>
</comment>
<dbReference type="SUPFAM" id="SSF51126">
    <property type="entry name" value="Pectin lyase-like"/>
    <property type="match status" value="1"/>
</dbReference>
<proteinExistence type="inferred from homology"/>
<dbReference type="SMART" id="SM00856">
    <property type="entry name" value="PMEI"/>
    <property type="match status" value="1"/>
</dbReference>
<reference evidence="11 12" key="1">
    <citation type="journal article" date="2023" name="Plant Biotechnol. J.">
        <title>Chromosome-level wild Hevea brasiliensis genome provides new tools for genomic-assisted breeding and valuable loci to elevate rubber yield.</title>
        <authorList>
            <person name="Cheng H."/>
            <person name="Song X."/>
            <person name="Hu Y."/>
            <person name="Wu T."/>
            <person name="Yang Q."/>
            <person name="An Z."/>
            <person name="Feng S."/>
            <person name="Deng Z."/>
            <person name="Wu W."/>
            <person name="Zeng X."/>
            <person name="Tu M."/>
            <person name="Wang X."/>
            <person name="Huang H."/>
        </authorList>
    </citation>
    <scope>NUCLEOTIDE SEQUENCE [LARGE SCALE GENOMIC DNA]</scope>
    <source>
        <strain evidence="11">MT/VB/25A 57/8</strain>
    </source>
</reference>
<evidence type="ECO:0000256" key="6">
    <source>
        <dbReference type="ARBA" id="ARBA00022801"/>
    </source>
</evidence>
<accession>A0ABQ9KYW8</accession>
<evidence type="ECO:0000256" key="8">
    <source>
        <dbReference type="PROSITE-ProRule" id="PRU10040"/>
    </source>
</evidence>
<dbReference type="Proteomes" id="UP001174677">
    <property type="component" value="Chromosome 15"/>
</dbReference>
<dbReference type="EMBL" id="JARPOI010000015">
    <property type="protein sequence ID" value="KAJ9153725.1"/>
    <property type="molecule type" value="Genomic_DNA"/>
</dbReference>
<evidence type="ECO:0000256" key="1">
    <source>
        <dbReference type="ARBA" id="ARBA00004191"/>
    </source>
</evidence>
<comment type="caution">
    <text evidence="11">The sequence shown here is derived from an EMBL/GenBank/DDBJ whole genome shotgun (WGS) entry which is preliminary data.</text>
</comment>
<dbReference type="Gene3D" id="2.160.20.10">
    <property type="entry name" value="Single-stranded right-handed beta-helix, Pectin lyase-like"/>
    <property type="match status" value="1"/>
</dbReference>
<comment type="pathway">
    <text evidence="2 9">Glycan metabolism; pectin degradation; 2-dehydro-3-deoxy-D-gluconate from pectin: step 1/5.</text>
</comment>
<evidence type="ECO:0000256" key="4">
    <source>
        <dbReference type="ARBA" id="ARBA00007786"/>
    </source>
</evidence>
<dbReference type="InterPro" id="IPR012334">
    <property type="entry name" value="Pectin_lyas_fold"/>
</dbReference>
<evidence type="ECO:0000256" key="3">
    <source>
        <dbReference type="ARBA" id="ARBA00006027"/>
    </source>
</evidence>
<comment type="similarity">
    <text evidence="4">In the C-terminal section; belongs to the pectinesterase family.</text>
</comment>
<dbReference type="PROSITE" id="PS00800">
    <property type="entry name" value="PECTINESTERASE_1"/>
    <property type="match status" value="1"/>
</dbReference>
<keyword evidence="9" id="KW-0961">Cell wall biogenesis/degradation</keyword>
<dbReference type="Pfam" id="PF04043">
    <property type="entry name" value="PMEI"/>
    <property type="match status" value="1"/>
</dbReference>
<evidence type="ECO:0000313" key="12">
    <source>
        <dbReference type="Proteomes" id="UP001174677"/>
    </source>
</evidence>
<dbReference type="InterPro" id="IPR006501">
    <property type="entry name" value="Pectinesterase_inhib_dom"/>
</dbReference>
<dbReference type="SUPFAM" id="SSF101148">
    <property type="entry name" value="Plant invertase/pectin methylesterase inhibitor"/>
    <property type="match status" value="1"/>
</dbReference>
<keyword evidence="7 9" id="KW-0063">Aspartyl esterase</keyword>
<evidence type="ECO:0000256" key="9">
    <source>
        <dbReference type="RuleBase" id="RU000589"/>
    </source>
</evidence>
<feature type="domain" description="Pectinesterase inhibitor" evidence="10">
    <location>
        <begin position="50"/>
        <end position="200"/>
    </location>
</feature>
<comment type="similarity">
    <text evidence="3">In the N-terminal section; belongs to the PMEI family.</text>
</comment>
<evidence type="ECO:0000313" key="11">
    <source>
        <dbReference type="EMBL" id="KAJ9153725.1"/>
    </source>
</evidence>
<dbReference type="Gene3D" id="1.20.140.40">
    <property type="entry name" value="Invertase/pectin methylesterase inhibitor family protein"/>
    <property type="match status" value="1"/>
</dbReference>
<keyword evidence="9" id="KW-0964">Secreted</keyword>
<dbReference type="NCBIfam" id="TIGR01614">
    <property type="entry name" value="PME_inhib"/>
    <property type="match status" value="1"/>
</dbReference>
<dbReference type="InterPro" id="IPR018040">
    <property type="entry name" value="Pectinesterase_Tyr_AS"/>
</dbReference>
<keyword evidence="6 9" id="KW-0378">Hydrolase</keyword>
<dbReference type="InterPro" id="IPR011050">
    <property type="entry name" value="Pectin_lyase_fold/virulence"/>
</dbReference>
<protein>
    <recommendedName>
        <fullName evidence="9">Pectinesterase</fullName>
        <ecNumber evidence="9">3.1.1.11</ecNumber>
    </recommendedName>
</protein>
<evidence type="ECO:0000256" key="7">
    <source>
        <dbReference type="ARBA" id="ARBA00023085"/>
    </source>
</evidence>
<evidence type="ECO:0000259" key="10">
    <source>
        <dbReference type="SMART" id="SM00856"/>
    </source>
</evidence>
<keyword evidence="5 9" id="KW-0134">Cell wall</keyword>
<comment type="subcellular location">
    <subcellularLocation>
        <location evidence="1 9">Secreted</location>
        <location evidence="1 9">Cell wall</location>
    </subcellularLocation>
</comment>
<evidence type="ECO:0000256" key="2">
    <source>
        <dbReference type="ARBA" id="ARBA00005184"/>
    </source>
</evidence>
<comment type="catalytic activity">
    <reaction evidence="9">
        <text>[(1-&gt;4)-alpha-D-galacturonosyl methyl ester](n) + n H2O = [(1-&gt;4)-alpha-D-galacturonosyl](n) + n methanol + n H(+)</text>
        <dbReference type="Rhea" id="RHEA:22380"/>
        <dbReference type="Rhea" id="RHEA-COMP:14570"/>
        <dbReference type="Rhea" id="RHEA-COMP:14573"/>
        <dbReference type="ChEBI" id="CHEBI:15377"/>
        <dbReference type="ChEBI" id="CHEBI:15378"/>
        <dbReference type="ChEBI" id="CHEBI:17790"/>
        <dbReference type="ChEBI" id="CHEBI:140522"/>
        <dbReference type="ChEBI" id="CHEBI:140523"/>
        <dbReference type="EC" id="3.1.1.11"/>
    </reaction>
</comment>
<evidence type="ECO:0000256" key="5">
    <source>
        <dbReference type="ARBA" id="ARBA00022512"/>
    </source>
</evidence>
<dbReference type="InterPro" id="IPR033131">
    <property type="entry name" value="Pectinesterase_Asp_AS"/>
</dbReference>
<dbReference type="Pfam" id="PF01095">
    <property type="entry name" value="Pectinesterase"/>
    <property type="match status" value="1"/>
</dbReference>
<dbReference type="EC" id="3.1.1.11" evidence="9"/>
<organism evidence="11 12">
    <name type="scientific">Hevea brasiliensis</name>
    <name type="common">Para rubber tree</name>
    <name type="synonym">Siphonia brasiliensis</name>
    <dbReference type="NCBI Taxonomy" id="3981"/>
    <lineage>
        <taxon>Eukaryota</taxon>
        <taxon>Viridiplantae</taxon>
        <taxon>Streptophyta</taxon>
        <taxon>Embryophyta</taxon>
        <taxon>Tracheophyta</taxon>
        <taxon>Spermatophyta</taxon>
        <taxon>Magnoliopsida</taxon>
        <taxon>eudicotyledons</taxon>
        <taxon>Gunneridae</taxon>
        <taxon>Pentapetalae</taxon>
        <taxon>rosids</taxon>
        <taxon>fabids</taxon>
        <taxon>Malpighiales</taxon>
        <taxon>Euphorbiaceae</taxon>
        <taxon>Crotonoideae</taxon>
        <taxon>Micrandreae</taxon>
        <taxon>Hevea</taxon>
    </lineage>
</organism>
<dbReference type="InterPro" id="IPR000070">
    <property type="entry name" value="Pectinesterase_cat"/>
</dbReference>
<gene>
    <name evidence="11" type="ORF">P3X46_027138</name>
</gene>